<dbReference type="Gene3D" id="3.40.190.10">
    <property type="entry name" value="Periplasmic binding protein-like II"/>
    <property type="match status" value="2"/>
</dbReference>
<evidence type="ECO:0000256" key="4">
    <source>
        <dbReference type="SAM" id="SignalP"/>
    </source>
</evidence>
<dbReference type="RefSeq" id="WP_014968567.1">
    <property type="nucleotide sequence ID" value="NC_018664.1"/>
</dbReference>
<reference evidence="5 6" key="1">
    <citation type="journal article" date="2012" name="PLoS ONE">
        <title>The purine-utilizing bacterium Clostridium acidurici 9a: a genome-guided metabolic reconsideration.</title>
        <authorList>
            <person name="Hartwich K."/>
            <person name="Poehlein A."/>
            <person name="Daniel R."/>
        </authorList>
    </citation>
    <scope>NUCLEOTIDE SEQUENCE [LARGE SCALE GENOMIC DNA]</scope>
    <source>
        <strain evidence="6">ATCC 7906 / DSM 604 / BCRC 14475 / CIP 104303 / KCTC 5404 / NCIMB 10678 / 9a</strain>
    </source>
</reference>
<dbReference type="InterPro" id="IPR006061">
    <property type="entry name" value="SBP_1_CS"/>
</dbReference>
<dbReference type="EMBL" id="CP003326">
    <property type="protein sequence ID" value="AFS79433.1"/>
    <property type="molecule type" value="Genomic_DNA"/>
</dbReference>
<dbReference type="GO" id="GO:0055052">
    <property type="term" value="C:ATP-binding cassette (ABC) transporter complex, substrate-binding subunit-containing"/>
    <property type="evidence" value="ECO:0007669"/>
    <property type="project" value="TreeGrafter"/>
</dbReference>
<dbReference type="InterPro" id="IPR006059">
    <property type="entry name" value="SBP"/>
</dbReference>
<dbReference type="AlphaFoldDB" id="K0B072"/>
<dbReference type="KEGG" id="cad:Curi_c24380"/>
<dbReference type="Proteomes" id="UP000006094">
    <property type="component" value="Chromosome"/>
</dbReference>
<dbReference type="PROSITE" id="PS01037">
    <property type="entry name" value="SBP_BACTERIAL_1"/>
    <property type="match status" value="1"/>
</dbReference>
<proteinExistence type="inferred from homology"/>
<evidence type="ECO:0000256" key="1">
    <source>
        <dbReference type="ARBA" id="ARBA00008520"/>
    </source>
</evidence>
<sequence>MKRILSLALSLILVFSLVACNNKNSNEETSNSQKESEVNIVTEITKPVEIEFWNSMSGTNGEALKKLTDDFNSKHENITVKLVNQGGYRDLFEKLMGAAKAKQLPAITQIYSNRLSWYVSKGLVEDLKPYMENEKVGLKKGEIEDIPSLFLEDGIWDGKQYAMPFNKSQMVLYYNVDMFEKAGIEIPTTWDEWKEAAKKLTIDENGDGEPEVYGLVLANNISTDIAPWVKQAGGEIISEEKDQINFDTPETKEAVEFLNSMIQEKTARLAGEDKNPNVPLQQGRAAMCVASTSAIPYIDSESVEGLKWFAAPLPGYKTNDQLFYGTNVAVFNTLSPEEKLAAWEYIKFITSVENTAYFSEQTGYLPVRKSVQELDSYKKFLEEKPVKAIPFKSMDIGFQGARNIGEINALDVLGEELDQVFNKKKTIDEALKTAQQRGEKGNERS</sequence>
<dbReference type="CDD" id="cd14748">
    <property type="entry name" value="PBP2_UgpB"/>
    <property type="match status" value="1"/>
</dbReference>
<keyword evidence="3 4" id="KW-0732">Signal</keyword>
<dbReference type="PANTHER" id="PTHR30061:SF50">
    <property type="entry name" value="MALTOSE_MALTODEXTRIN-BINDING PERIPLASMIC PROTEIN"/>
    <property type="match status" value="1"/>
</dbReference>
<dbReference type="SUPFAM" id="SSF53850">
    <property type="entry name" value="Periplasmic binding protein-like II"/>
    <property type="match status" value="1"/>
</dbReference>
<dbReference type="GO" id="GO:0015768">
    <property type="term" value="P:maltose transport"/>
    <property type="evidence" value="ECO:0007669"/>
    <property type="project" value="TreeGrafter"/>
</dbReference>
<dbReference type="PROSITE" id="PS51257">
    <property type="entry name" value="PROKAR_LIPOPROTEIN"/>
    <property type="match status" value="1"/>
</dbReference>
<organism evidence="5 6">
    <name type="scientific">Gottschalkia acidurici (strain ATCC 7906 / DSM 604 / BCRC 14475 / CIP 104303 / KCTC 5404 / NCIMB 10678 / 9a)</name>
    <name type="common">Clostridium acidurici</name>
    <dbReference type="NCBI Taxonomy" id="1128398"/>
    <lineage>
        <taxon>Bacteria</taxon>
        <taxon>Bacillati</taxon>
        <taxon>Bacillota</taxon>
        <taxon>Tissierellia</taxon>
        <taxon>Tissierellales</taxon>
        <taxon>Gottschalkiaceae</taxon>
        <taxon>Gottschalkia</taxon>
    </lineage>
</organism>
<evidence type="ECO:0000256" key="3">
    <source>
        <dbReference type="ARBA" id="ARBA00022729"/>
    </source>
</evidence>
<dbReference type="PATRIC" id="fig|1128398.3.peg.2513"/>
<name>K0B072_GOTA9</name>
<dbReference type="HOGENOM" id="CLU_031285_3_1_9"/>
<dbReference type="GO" id="GO:0042956">
    <property type="term" value="P:maltodextrin transmembrane transport"/>
    <property type="evidence" value="ECO:0007669"/>
    <property type="project" value="TreeGrafter"/>
</dbReference>
<dbReference type="eggNOG" id="COG1653">
    <property type="taxonomic scope" value="Bacteria"/>
</dbReference>
<keyword evidence="2" id="KW-0813">Transport</keyword>
<gene>
    <name evidence="5" type="ordered locus">Curi_c24380</name>
</gene>
<evidence type="ECO:0000256" key="2">
    <source>
        <dbReference type="ARBA" id="ARBA00022448"/>
    </source>
</evidence>
<protein>
    <submittedName>
        <fullName evidence="5">Carbohydrate uptake ABC transporter periplasmic-binding protein</fullName>
    </submittedName>
</protein>
<dbReference type="PANTHER" id="PTHR30061">
    <property type="entry name" value="MALTOSE-BINDING PERIPLASMIC PROTEIN"/>
    <property type="match status" value="1"/>
</dbReference>
<dbReference type="Pfam" id="PF13416">
    <property type="entry name" value="SBP_bac_8"/>
    <property type="match status" value="1"/>
</dbReference>
<keyword evidence="6" id="KW-1185">Reference proteome</keyword>
<comment type="similarity">
    <text evidence="1">Belongs to the bacterial solute-binding protein 1 family.</text>
</comment>
<accession>K0B072</accession>
<feature type="signal peptide" evidence="4">
    <location>
        <begin position="1"/>
        <end position="19"/>
    </location>
</feature>
<dbReference type="STRING" id="1128398.Curi_c24380"/>
<evidence type="ECO:0000313" key="5">
    <source>
        <dbReference type="EMBL" id="AFS79433.1"/>
    </source>
</evidence>
<feature type="chain" id="PRO_5039022999" evidence="4">
    <location>
        <begin position="20"/>
        <end position="445"/>
    </location>
</feature>
<evidence type="ECO:0000313" key="6">
    <source>
        <dbReference type="Proteomes" id="UP000006094"/>
    </source>
</evidence>
<dbReference type="GO" id="GO:0055085">
    <property type="term" value="P:transmembrane transport"/>
    <property type="evidence" value="ECO:0007669"/>
    <property type="project" value="InterPro"/>
</dbReference>
<dbReference type="GO" id="GO:1901982">
    <property type="term" value="F:maltose binding"/>
    <property type="evidence" value="ECO:0007669"/>
    <property type="project" value="TreeGrafter"/>
</dbReference>